<dbReference type="PANTHER" id="PTHR22916">
    <property type="entry name" value="GLYCOSYLTRANSFERASE"/>
    <property type="match status" value="1"/>
</dbReference>
<dbReference type="EMBL" id="WHNY01000041">
    <property type="protein sequence ID" value="NOU65187.1"/>
    <property type="molecule type" value="Genomic_DNA"/>
</dbReference>
<comment type="similarity">
    <text evidence="1">Belongs to the glycosyltransferase 2 family.</text>
</comment>
<keyword evidence="3" id="KW-0808">Transferase</keyword>
<dbReference type="CDD" id="cd00761">
    <property type="entry name" value="Glyco_tranf_GTA_type"/>
    <property type="match status" value="1"/>
</dbReference>
<accession>A0ABX1X9R1</accession>
<dbReference type="Proteomes" id="UP000653578">
    <property type="component" value="Unassembled WGS sequence"/>
</dbReference>
<reference evidence="5 6" key="1">
    <citation type="submission" date="2019-10" db="EMBL/GenBank/DDBJ databases">
        <title>Description of Paenibacillus humi sp. nov.</title>
        <authorList>
            <person name="Carlier A."/>
            <person name="Qi S."/>
        </authorList>
    </citation>
    <scope>NUCLEOTIDE SEQUENCE [LARGE SCALE GENOMIC DNA]</scope>
    <source>
        <strain evidence="5 6">LMG 31461</strain>
    </source>
</reference>
<evidence type="ECO:0000256" key="3">
    <source>
        <dbReference type="ARBA" id="ARBA00022679"/>
    </source>
</evidence>
<dbReference type="Pfam" id="PF00535">
    <property type="entry name" value="Glycos_transf_2"/>
    <property type="match status" value="1"/>
</dbReference>
<protein>
    <submittedName>
        <fullName evidence="5">Glycosyltransferase</fullName>
    </submittedName>
</protein>
<evidence type="ECO:0000256" key="1">
    <source>
        <dbReference type="ARBA" id="ARBA00006739"/>
    </source>
</evidence>
<dbReference type="InterPro" id="IPR001173">
    <property type="entry name" value="Glyco_trans_2-like"/>
</dbReference>
<name>A0ABX1X9R1_9BACL</name>
<dbReference type="RefSeq" id="WP_171631070.1">
    <property type="nucleotide sequence ID" value="NZ_WHNY01000041.1"/>
</dbReference>
<sequence length="349" mass="41089">MSKVSVVVPIYNPGNKLRKCISSILNQSFNDFELILVNDGSTDDSLNVCMKYQKEDNRVIVINKLNEGSVKSRNRGIARSKSDYIMFVDADDWIDKNYIELLYNESIRNSVDVTVCNIYKVIGSGIIKKRNVSSYFNDDRIYRDEEVKNEIVTSYLHGHSFPSSLCAKMYKREVLVNSGKYLERIHYLGDDLFYNMEIFLNANSVKMLNKPLYYYRVGGFTSKYMPFLFDDMVNGYEIQKEVIEQFFSDNRERQYYGISLMLLNTFKTCLKNLFFSELNQIEIKKNIEIYLSNRYVIECLDNEGSKKYFSNDYLNAIRFKDVEYLFQLGQSLYKRSLPRRYLTNFLSLV</sequence>
<gene>
    <name evidence="5" type="ORF">GC096_14200</name>
</gene>
<dbReference type="SUPFAM" id="SSF53448">
    <property type="entry name" value="Nucleotide-diphospho-sugar transferases"/>
    <property type="match status" value="1"/>
</dbReference>
<dbReference type="PANTHER" id="PTHR22916:SF51">
    <property type="entry name" value="GLYCOSYLTRANSFERASE EPSH-RELATED"/>
    <property type="match status" value="1"/>
</dbReference>
<comment type="caution">
    <text evidence="5">The sequence shown here is derived from an EMBL/GenBank/DDBJ whole genome shotgun (WGS) entry which is preliminary data.</text>
</comment>
<evidence type="ECO:0000313" key="6">
    <source>
        <dbReference type="Proteomes" id="UP000653578"/>
    </source>
</evidence>
<evidence type="ECO:0000313" key="5">
    <source>
        <dbReference type="EMBL" id="NOU65187.1"/>
    </source>
</evidence>
<organism evidence="5 6">
    <name type="scientific">Paenibacillus plantarum</name>
    <dbReference type="NCBI Taxonomy" id="2654975"/>
    <lineage>
        <taxon>Bacteria</taxon>
        <taxon>Bacillati</taxon>
        <taxon>Bacillota</taxon>
        <taxon>Bacilli</taxon>
        <taxon>Bacillales</taxon>
        <taxon>Paenibacillaceae</taxon>
        <taxon>Paenibacillus</taxon>
    </lineage>
</organism>
<dbReference type="Gene3D" id="3.90.550.10">
    <property type="entry name" value="Spore Coat Polysaccharide Biosynthesis Protein SpsA, Chain A"/>
    <property type="match status" value="1"/>
</dbReference>
<evidence type="ECO:0000259" key="4">
    <source>
        <dbReference type="Pfam" id="PF00535"/>
    </source>
</evidence>
<keyword evidence="6" id="KW-1185">Reference proteome</keyword>
<evidence type="ECO:0000256" key="2">
    <source>
        <dbReference type="ARBA" id="ARBA00022676"/>
    </source>
</evidence>
<proteinExistence type="inferred from homology"/>
<feature type="domain" description="Glycosyltransferase 2-like" evidence="4">
    <location>
        <begin position="5"/>
        <end position="174"/>
    </location>
</feature>
<keyword evidence="2" id="KW-0328">Glycosyltransferase</keyword>
<dbReference type="InterPro" id="IPR029044">
    <property type="entry name" value="Nucleotide-diphossugar_trans"/>
</dbReference>